<dbReference type="Pfam" id="PF00419">
    <property type="entry name" value="Fimbrial"/>
    <property type="match status" value="1"/>
</dbReference>
<sequence length="98" mass="10113">MYVTLTDATNPGNTSKTLSLSKDSTAGGVGLQILKDDEVLGYGPESAAIGNTNQWLGGSVAQGAAGMTIPLRARYVQTSPRITSGTANAIANFTMSYQ</sequence>
<evidence type="ECO:0000259" key="1">
    <source>
        <dbReference type="Pfam" id="PF00419"/>
    </source>
</evidence>
<dbReference type="PANTHER" id="PTHR33420">
    <property type="entry name" value="FIMBRIAL SUBUNIT ELFA-RELATED"/>
    <property type="match status" value="1"/>
</dbReference>
<dbReference type="GO" id="GO:0009289">
    <property type="term" value="C:pilus"/>
    <property type="evidence" value="ECO:0007669"/>
    <property type="project" value="InterPro"/>
</dbReference>
<gene>
    <name evidence="2" type="ORF">BLA13014_02769</name>
</gene>
<reference evidence="2 3" key="1">
    <citation type="submission" date="2019-09" db="EMBL/GenBank/DDBJ databases">
        <authorList>
            <person name="Depoorter E."/>
        </authorList>
    </citation>
    <scope>NUCLEOTIDE SEQUENCE [LARGE SCALE GENOMIC DNA]</scope>
    <source>
        <strain evidence="2">LMG 13014</strain>
    </source>
</reference>
<evidence type="ECO:0000313" key="2">
    <source>
        <dbReference type="EMBL" id="VWB62013.1"/>
    </source>
</evidence>
<accession>A0A6P2L548</accession>
<dbReference type="InterPro" id="IPR008966">
    <property type="entry name" value="Adhesion_dom_sf"/>
</dbReference>
<proteinExistence type="predicted"/>
<organism evidence="2 3">
    <name type="scientific">Burkholderia aenigmatica</name>
    <dbReference type="NCBI Taxonomy" id="2015348"/>
    <lineage>
        <taxon>Bacteria</taxon>
        <taxon>Pseudomonadati</taxon>
        <taxon>Pseudomonadota</taxon>
        <taxon>Betaproteobacteria</taxon>
        <taxon>Burkholderiales</taxon>
        <taxon>Burkholderiaceae</taxon>
        <taxon>Burkholderia</taxon>
        <taxon>Burkholderia cepacia complex</taxon>
    </lineage>
</organism>
<name>A0A6P2L548_9BURK</name>
<feature type="domain" description="Fimbrial-type adhesion" evidence="1">
    <location>
        <begin position="13"/>
        <end position="98"/>
    </location>
</feature>
<dbReference type="EMBL" id="CABVQC010000016">
    <property type="protein sequence ID" value="VWB62013.1"/>
    <property type="molecule type" value="Genomic_DNA"/>
</dbReference>
<dbReference type="GO" id="GO:0043709">
    <property type="term" value="P:cell adhesion involved in single-species biofilm formation"/>
    <property type="evidence" value="ECO:0007669"/>
    <property type="project" value="TreeGrafter"/>
</dbReference>
<dbReference type="AlphaFoldDB" id="A0A6P2L548"/>
<dbReference type="InterPro" id="IPR000259">
    <property type="entry name" value="Adhesion_dom_fimbrial"/>
</dbReference>
<protein>
    <submittedName>
        <fullName evidence="2">Type-1 fimbrial protein subunit A</fullName>
    </submittedName>
</protein>
<dbReference type="Gene3D" id="2.60.40.1090">
    <property type="entry name" value="Fimbrial-type adhesion domain"/>
    <property type="match status" value="1"/>
</dbReference>
<dbReference type="InterPro" id="IPR050263">
    <property type="entry name" value="Bact_Fimbrial_Adh_Pro"/>
</dbReference>
<dbReference type="Proteomes" id="UP000494261">
    <property type="component" value="Unassembled WGS sequence"/>
</dbReference>
<dbReference type="InterPro" id="IPR036937">
    <property type="entry name" value="Adhesion_dom_fimbrial_sf"/>
</dbReference>
<dbReference type="SUPFAM" id="SSF49401">
    <property type="entry name" value="Bacterial adhesins"/>
    <property type="match status" value="1"/>
</dbReference>
<dbReference type="PANTHER" id="PTHR33420:SF5">
    <property type="entry name" value="FIMBRIAL SUBUNIT"/>
    <property type="match status" value="1"/>
</dbReference>
<evidence type="ECO:0000313" key="3">
    <source>
        <dbReference type="Proteomes" id="UP000494261"/>
    </source>
</evidence>